<dbReference type="GO" id="GO:0070930">
    <property type="term" value="P:trans-translation-dependent protein tagging"/>
    <property type="evidence" value="ECO:0007669"/>
    <property type="project" value="TreeGrafter"/>
</dbReference>
<dbReference type="OrthoDB" id="9805462at2"/>
<dbReference type="GO" id="GO:0070929">
    <property type="term" value="P:trans-translation"/>
    <property type="evidence" value="ECO:0007669"/>
    <property type="project" value="UniProtKB-UniRule"/>
</dbReference>
<dbReference type="InterPro" id="IPR000037">
    <property type="entry name" value="SsrA-bd_prot"/>
</dbReference>
<dbReference type="CDD" id="cd09294">
    <property type="entry name" value="SmpB"/>
    <property type="match status" value="1"/>
</dbReference>
<dbReference type="PROSITE" id="PS01317">
    <property type="entry name" value="SSRP"/>
    <property type="match status" value="1"/>
</dbReference>
<reference evidence="4 5" key="1">
    <citation type="submission" date="2018-09" db="EMBL/GenBank/DDBJ databases">
        <title>Discovery and Ecogenomic Context for Candidatus Cryosericales, a Global Caldiserica Order Active in Thawing Permafrost.</title>
        <authorList>
            <person name="Martinez M.A."/>
            <person name="Woodcroft B.J."/>
            <person name="Ignacio Espinoza J.C."/>
            <person name="Zayed A."/>
            <person name="Singleton C.M."/>
            <person name="Boyd J."/>
            <person name="Li Y.-F."/>
            <person name="Purvine S."/>
            <person name="Maughan H."/>
            <person name="Hodgkins S.B."/>
            <person name="Anderson D."/>
            <person name="Sederholm M."/>
            <person name="Temperton B."/>
            <person name="Saleska S.R."/>
            <person name="Tyson G.W."/>
            <person name="Rich V.I."/>
        </authorList>
    </citation>
    <scope>NUCLEOTIDE SEQUENCE [LARGE SCALE GENOMIC DNA]</scope>
    <source>
        <strain evidence="4 5">SMC7</strain>
    </source>
</reference>
<dbReference type="AlphaFoldDB" id="A0A398CU67"/>
<comment type="caution">
    <text evidence="4">The sequence shown here is derived from an EMBL/GenBank/DDBJ whole genome shotgun (WGS) entry which is preliminary data.</text>
</comment>
<dbReference type="SUPFAM" id="SSF74982">
    <property type="entry name" value="Small protein B (SmpB)"/>
    <property type="match status" value="1"/>
</dbReference>
<comment type="function">
    <text evidence="3">Required for rescue of stalled ribosomes mediated by trans-translation. Binds to transfer-messenger RNA (tmRNA), required for stable association of tmRNA with ribosomes. tmRNA and SmpB together mimic tRNA shape, replacing the anticodon stem-loop with SmpB. tmRNA is encoded by the ssrA gene; the 2 termini fold to resemble tRNA(Ala) and it encodes a 'tag peptide', a short internal open reading frame. During trans-translation Ala-aminoacylated tmRNA acts like a tRNA, entering the A-site of stalled ribosomes, displacing the stalled mRNA. The ribosome then switches to translate the ORF on the tmRNA; the nascent peptide is terminated with the 'tag peptide' encoded by the tmRNA and targeted for degradation. The ribosome is freed to recommence translation, which seems to be the essential function of trans-translation.</text>
</comment>
<dbReference type="GO" id="GO:0005829">
    <property type="term" value="C:cytosol"/>
    <property type="evidence" value="ECO:0007669"/>
    <property type="project" value="TreeGrafter"/>
</dbReference>
<dbReference type="RefSeq" id="WP_119089089.1">
    <property type="nucleotide sequence ID" value="NZ_QXIS01000024.1"/>
</dbReference>
<dbReference type="Proteomes" id="UP000266328">
    <property type="component" value="Unassembled WGS sequence"/>
</dbReference>
<comment type="similarity">
    <text evidence="3">Belongs to the SmpB family.</text>
</comment>
<dbReference type="PANTHER" id="PTHR30308:SF2">
    <property type="entry name" value="SSRA-BINDING PROTEIN"/>
    <property type="match status" value="1"/>
</dbReference>
<keyword evidence="2 3" id="KW-0694">RNA-binding</keyword>
<dbReference type="PANTHER" id="PTHR30308">
    <property type="entry name" value="TMRNA-BINDING COMPONENT OF TRANS-TRANSLATION TAGGING COMPLEX"/>
    <property type="match status" value="1"/>
</dbReference>
<gene>
    <name evidence="3 4" type="primary">smpB</name>
    <name evidence="4" type="ORF">SMC7_04150</name>
</gene>
<sequence>MGNKPGVIVANKRIQHNFKTFERLEAGIELRGWEVKAVRSRTFAFGDSYCRFYGRELYLVQMSVGPYAFAHTTDEELKRRRKLLVHKRELIRIASLISQQGLTVVPASLSFSEGGFVKVDLAVGKFLATKGSRETSERRRVEREIRGYVR</sequence>
<organism evidence="4 5">
    <name type="scientific">Candidatus Cryosericum terrychapinii</name>
    <dbReference type="NCBI Taxonomy" id="2290919"/>
    <lineage>
        <taxon>Bacteria</taxon>
        <taxon>Pseudomonadati</taxon>
        <taxon>Caldisericota/Cryosericota group</taxon>
        <taxon>Candidatus Cryosericota</taxon>
        <taxon>Candidatus Cryosericia</taxon>
        <taxon>Candidatus Cryosericales</taxon>
        <taxon>Candidatus Cryosericaceae</taxon>
        <taxon>Candidatus Cryosericum</taxon>
    </lineage>
</organism>
<dbReference type="InterPro" id="IPR020081">
    <property type="entry name" value="SsrA-bd_prot_CS"/>
</dbReference>
<comment type="subcellular location">
    <subcellularLocation>
        <location evidence="3">Cytoplasm</location>
    </subcellularLocation>
    <text evidence="3">The tmRNA-SmpB complex associates with stalled 70S ribosomes.</text>
</comment>
<evidence type="ECO:0000313" key="5">
    <source>
        <dbReference type="Proteomes" id="UP000266328"/>
    </source>
</evidence>
<dbReference type="NCBIfam" id="TIGR00086">
    <property type="entry name" value="smpB"/>
    <property type="match status" value="1"/>
</dbReference>
<dbReference type="Gene3D" id="2.40.280.10">
    <property type="match status" value="1"/>
</dbReference>
<proteinExistence type="inferred from homology"/>
<protein>
    <recommendedName>
        <fullName evidence="3">SsrA-binding protein</fullName>
    </recommendedName>
    <alternativeName>
        <fullName evidence="3">Small protein B</fullName>
    </alternativeName>
</protein>
<dbReference type="InterPro" id="IPR023620">
    <property type="entry name" value="SmpB"/>
</dbReference>
<evidence type="ECO:0000313" key="4">
    <source>
        <dbReference type="EMBL" id="RIE06103.1"/>
    </source>
</evidence>
<evidence type="ECO:0000256" key="3">
    <source>
        <dbReference type="HAMAP-Rule" id="MF_00023"/>
    </source>
</evidence>
<dbReference type="EMBL" id="QXIS01000024">
    <property type="protein sequence ID" value="RIE06103.1"/>
    <property type="molecule type" value="Genomic_DNA"/>
</dbReference>
<dbReference type="Pfam" id="PF01668">
    <property type="entry name" value="SmpB"/>
    <property type="match status" value="1"/>
</dbReference>
<evidence type="ECO:0000256" key="2">
    <source>
        <dbReference type="ARBA" id="ARBA00022884"/>
    </source>
</evidence>
<accession>A0A398CU67</accession>
<name>A0A398CU67_9BACT</name>
<keyword evidence="1 3" id="KW-0963">Cytoplasm</keyword>
<evidence type="ECO:0000256" key="1">
    <source>
        <dbReference type="ARBA" id="ARBA00022490"/>
    </source>
</evidence>
<dbReference type="GO" id="GO:0003723">
    <property type="term" value="F:RNA binding"/>
    <property type="evidence" value="ECO:0007669"/>
    <property type="project" value="UniProtKB-UniRule"/>
</dbReference>
<dbReference type="HAMAP" id="MF_00023">
    <property type="entry name" value="SmpB"/>
    <property type="match status" value="1"/>
</dbReference>
<keyword evidence="5" id="KW-1185">Reference proteome</keyword>